<comment type="caution">
    <text evidence="1">The sequence shown here is derived from an EMBL/GenBank/DDBJ whole genome shotgun (WGS) entry which is preliminary data.</text>
</comment>
<evidence type="ECO:0000313" key="2">
    <source>
        <dbReference type="Proteomes" id="UP000596742"/>
    </source>
</evidence>
<organism evidence="1 2">
    <name type="scientific">Mytilus galloprovincialis</name>
    <name type="common">Mediterranean mussel</name>
    <dbReference type="NCBI Taxonomy" id="29158"/>
    <lineage>
        <taxon>Eukaryota</taxon>
        <taxon>Metazoa</taxon>
        <taxon>Spiralia</taxon>
        <taxon>Lophotrochozoa</taxon>
        <taxon>Mollusca</taxon>
        <taxon>Bivalvia</taxon>
        <taxon>Autobranchia</taxon>
        <taxon>Pteriomorphia</taxon>
        <taxon>Mytilida</taxon>
        <taxon>Mytiloidea</taxon>
        <taxon>Mytilidae</taxon>
        <taxon>Mytilinae</taxon>
        <taxon>Mytilus</taxon>
    </lineage>
</organism>
<keyword evidence="2" id="KW-1185">Reference proteome</keyword>
<accession>A0A8B6DGT0</accession>
<dbReference type="EMBL" id="UYJE01003396">
    <property type="protein sequence ID" value="VDI18934.1"/>
    <property type="molecule type" value="Genomic_DNA"/>
</dbReference>
<name>A0A8B6DGT0_MYTGA</name>
<gene>
    <name evidence="1" type="ORF">MGAL_10B073837</name>
</gene>
<dbReference type="OrthoDB" id="10436451at2759"/>
<reference evidence="1" key="1">
    <citation type="submission" date="2018-11" db="EMBL/GenBank/DDBJ databases">
        <authorList>
            <person name="Alioto T."/>
            <person name="Alioto T."/>
        </authorList>
    </citation>
    <scope>NUCLEOTIDE SEQUENCE</scope>
</reference>
<dbReference type="Proteomes" id="UP000596742">
    <property type="component" value="Unassembled WGS sequence"/>
</dbReference>
<protein>
    <submittedName>
        <fullName evidence="1">Uncharacterized protein</fullName>
    </submittedName>
</protein>
<proteinExistence type="predicted"/>
<sequence>MEMRLANNVKSSTLDIKQHITEQTSFAATQAEHALSEKIQNTGSKVESCIKHEVEEVRESQANNFQELGNKIQETMTDISMIKEVTKNQEKTQGKDFMWGNWSAKREQMTFCMNIDNPMQFKLREILKTIQKLKLFVKYEIPANSNILVPEGPEETCTDSQESPVLWQFSTPKNWNLEQVEATLRNPLNKDEHFKKKFVRKGSLIMLTTIATSILRDGEAFETAVMSFITKMIKDCDINTEIPGQVDVTLHILNVNEVSLSCEVPPEVRPFKVTGNTKHLIENEKFDVAFLNGDDEKEIGWVNNMSRTLKTRYDIKCSILAQDFLNGFPLKRVLSMYVNMFQAVILTLTKENHQQYDFYIKDDMPVIAVELDYLSEIRLNLRSFPYINCTTCEHLWFPHLLNTLKMKKIPGK</sequence>
<evidence type="ECO:0000313" key="1">
    <source>
        <dbReference type="EMBL" id="VDI18934.1"/>
    </source>
</evidence>
<dbReference type="AlphaFoldDB" id="A0A8B6DGT0"/>